<name>A0A820LIZ0_9BILA</name>
<feature type="compositionally biased region" description="Polar residues" evidence="1">
    <location>
        <begin position="93"/>
        <end position="102"/>
    </location>
</feature>
<feature type="compositionally biased region" description="Polar residues" evidence="1">
    <location>
        <begin position="32"/>
        <end position="45"/>
    </location>
</feature>
<feature type="non-terminal residue" evidence="2">
    <location>
        <position position="221"/>
    </location>
</feature>
<evidence type="ECO:0000256" key="1">
    <source>
        <dbReference type="SAM" id="MobiDB-lite"/>
    </source>
</evidence>
<dbReference type="Proteomes" id="UP000663868">
    <property type="component" value="Unassembled WGS sequence"/>
</dbReference>
<feature type="compositionally biased region" description="Basic and acidic residues" evidence="1">
    <location>
        <begin position="66"/>
        <end position="80"/>
    </location>
</feature>
<feature type="non-terminal residue" evidence="2">
    <location>
        <position position="1"/>
    </location>
</feature>
<gene>
    <name evidence="2" type="ORF">KXQ929_LOCUS48654</name>
</gene>
<feature type="compositionally biased region" description="Low complexity" evidence="1">
    <location>
        <begin position="172"/>
        <end position="199"/>
    </location>
</feature>
<organism evidence="2 3">
    <name type="scientific">Adineta steineri</name>
    <dbReference type="NCBI Taxonomy" id="433720"/>
    <lineage>
        <taxon>Eukaryota</taxon>
        <taxon>Metazoa</taxon>
        <taxon>Spiralia</taxon>
        <taxon>Gnathifera</taxon>
        <taxon>Rotifera</taxon>
        <taxon>Eurotatoria</taxon>
        <taxon>Bdelloidea</taxon>
        <taxon>Adinetida</taxon>
        <taxon>Adinetidae</taxon>
        <taxon>Adineta</taxon>
    </lineage>
</organism>
<evidence type="ECO:0000313" key="2">
    <source>
        <dbReference type="EMBL" id="CAF4358127.1"/>
    </source>
</evidence>
<comment type="caution">
    <text evidence="2">The sequence shown here is derived from an EMBL/GenBank/DDBJ whole genome shotgun (WGS) entry which is preliminary data.</text>
</comment>
<dbReference type="EMBL" id="CAJOBB010019414">
    <property type="protein sequence ID" value="CAF4358127.1"/>
    <property type="molecule type" value="Genomic_DNA"/>
</dbReference>
<feature type="compositionally biased region" description="Pro residues" evidence="1">
    <location>
        <begin position="13"/>
        <end position="24"/>
    </location>
</feature>
<sequence>DNNNDLSLIRSPLQPPPSLPPPFTFPFDLTSQQNPLFRPSSTTKLSRPAITPSSSSSSSSIKTPTIKREQKPSLFDERNRRTSPSPSSRPTSGSNFLPSSPSHRMRMDFPSLLLPPPPTQHQLPTFSVNDDRRRFQAPNPDLLQSFGASGPNPFFQSFFPMGAPPMPPPPQHMSSSSSSSSRRSGMNSDSSKSSLFLPSMQTPFDFTRSPLLQSGLPLPNN</sequence>
<feature type="compositionally biased region" description="Pro residues" evidence="1">
    <location>
        <begin position="162"/>
        <end position="171"/>
    </location>
</feature>
<dbReference type="AlphaFoldDB" id="A0A820LIZ0"/>
<feature type="region of interest" description="Disordered" evidence="1">
    <location>
        <begin position="1"/>
        <end position="201"/>
    </location>
</feature>
<feature type="compositionally biased region" description="Low complexity" evidence="1">
    <location>
        <begin position="82"/>
        <end position="92"/>
    </location>
</feature>
<accession>A0A820LIZ0</accession>
<reference evidence="2" key="1">
    <citation type="submission" date="2021-02" db="EMBL/GenBank/DDBJ databases">
        <authorList>
            <person name="Nowell W R."/>
        </authorList>
    </citation>
    <scope>NUCLEOTIDE SEQUENCE</scope>
</reference>
<evidence type="ECO:0000313" key="3">
    <source>
        <dbReference type="Proteomes" id="UP000663868"/>
    </source>
</evidence>
<protein>
    <submittedName>
        <fullName evidence="2">Uncharacterized protein</fullName>
    </submittedName>
</protein>
<proteinExistence type="predicted"/>